<organism evidence="3 4">
    <name type="scientific">Caenorhabditis nigoni</name>
    <dbReference type="NCBI Taxonomy" id="1611254"/>
    <lineage>
        <taxon>Eukaryota</taxon>
        <taxon>Metazoa</taxon>
        <taxon>Ecdysozoa</taxon>
        <taxon>Nematoda</taxon>
        <taxon>Chromadorea</taxon>
        <taxon>Rhabditida</taxon>
        <taxon>Rhabditina</taxon>
        <taxon>Rhabditomorpha</taxon>
        <taxon>Rhabditoidea</taxon>
        <taxon>Rhabditidae</taxon>
        <taxon>Peloderinae</taxon>
        <taxon>Caenorhabditis</taxon>
    </lineage>
</organism>
<dbReference type="PANTHER" id="PTHR22743:SF165">
    <property type="entry name" value="BTB AND MATH DOMAIN CONTAINING-RELATED"/>
    <property type="match status" value="1"/>
</dbReference>
<keyword evidence="1" id="KW-0812">Transmembrane</keyword>
<dbReference type="Gene3D" id="3.30.710.10">
    <property type="entry name" value="Potassium Channel Kv1.1, Chain A"/>
    <property type="match status" value="1"/>
</dbReference>
<dbReference type="CDD" id="cd18186">
    <property type="entry name" value="BTB_POZ_ZBTB_KLHL-like"/>
    <property type="match status" value="1"/>
</dbReference>
<accession>A0A2G5VBI7</accession>
<feature type="domain" description="BTB" evidence="2">
    <location>
        <begin position="148"/>
        <end position="204"/>
    </location>
</feature>
<feature type="transmembrane region" description="Helical" evidence="1">
    <location>
        <begin position="301"/>
        <end position="319"/>
    </location>
</feature>
<dbReference type="SUPFAM" id="SSF49599">
    <property type="entry name" value="TRAF domain-like"/>
    <property type="match status" value="1"/>
</dbReference>
<evidence type="ECO:0000256" key="1">
    <source>
        <dbReference type="SAM" id="Phobius"/>
    </source>
</evidence>
<dbReference type="InterPro" id="IPR052664">
    <property type="entry name" value="BTB-MATH_domain_protein"/>
</dbReference>
<keyword evidence="4" id="KW-1185">Reference proteome</keyword>
<sequence>MTVKEFSLKYEFKDVWKLREVQEVDFGKGKQYVESLEGEKHLLSPKEEHFGVKWDMTILRFNGCFLVYLAADCTENQGIHIDFTTKIFSKNKEKTHAESGKQVLREDVFADCIFDWKTLEDEYLNDGKLDVEIHVKITKMIIFPREESYVTLVADGRKFQVSKLILSSQSPHLANLFSRQDQESEQPEIELKGLNPQDLQYYLDGINLEDGIDEDTVEGILQIADMYETPLAIKKCEEFLIEKSKMELKRKLGLAGKYRMGELKKICLDQIKTKEDLRSVIPENPNEMDPEIMTEILKKNYCFYLIFFGIFVFFRYRFIY</sequence>
<dbReference type="SMART" id="SM00225">
    <property type="entry name" value="BTB"/>
    <property type="match status" value="1"/>
</dbReference>
<name>A0A2G5VBI7_9PELO</name>
<evidence type="ECO:0000259" key="2">
    <source>
        <dbReference type="PROSITE" id="PS50097"/>
    </source>
</evidence>
<dbReference type="PANTHER" id="PTHR22743">
    <property type="entry name" value="MEPRIN/TRAF-LIKE MATH FAMILY-C.ELEGANS"/>
    <property type="match status" value="1"/>
</dbReference>
<dbReference type="PROSITE" id="PS50097">
    <property type="entry name" value="BTB"/>
    <property type="match status" value="1"/>
</dbReference>
<dbReference type="AlphaFoldDB" id="A0A2G5VBI7"/>
<dbReference type="Pfam" id="PF00651">
    <property type="entry name" value="BTB"/>
    <property type="match status" value="1"/>
</dbReference>
<keyword evidence="1" id="KW-1133">Transmembrane helix</keyword>
<protein>
    <recommendedName>
        <fullName evidence="2">BTB domain-containing protein</fullName>
    </recommendedName>
</protein>
<evidence type="ECO:0000313" key="3">
    <source>
        <dbReference type="EMBL" id="PIC49102.1"/>
    </source>
</evidence>
<dbReference type="EMBL" id="PDUG01000002">
    <property type="protein sequence ID" value="PIC49102.1"/>
    <property type="molecule type" value="Genomic_DNA"/>
</dbReference>
<proteinExistence type="predicted"/>
<reference evidence="4" key="1">
    <citation type="submission" date="2017-10" db="EMBL/GenBank/DDBJ databases">
        <title>Rapid genome shrinkage in a self-fertile nematode reveals novel sperm competition proteins.</title>
        <authorList>
            <person name="Yin D."/>
            <person name="Schwarz E.M."/>
            <person name="Thomas C.G."/>
            <person name="Felde R.L."/>
            <person name="Korf I.F."/>
            <person name="Cutter A.D."/>
            <person name="Schartner C.M."/>
            <person name="Ralston E.J."/>
            <person name="Meyer B.J."/>
            <person name="Haag E.S."/>
        </authorList>
    </citation>
    <scope>NUCLEOTIDE SEQUENCE [LARGE SCALE GENOMIC DNA]</scope>
    <source>
        <strain evidence="4">JU1422</strain>
    </source>
</reference>
<evidence type="ECO:0000313" key="4">
    <source>
        <dbReference type="Proteomes" id="UP000230233"/>
    </source>
</evidence>
<gene>
    <name evidence="3" type="primary">Cnig_chr_II.g7818</name>
    <name evidence="3" type="ORF">B9Z55_007818</name>
</gene>
<dbReference type="InterPro" id="IPR002083">
    <property type="entry name" value="MATH/TRAF_dom"/>
</dbReference>
<dbReference type="InterPro" id="IPR000210">
    <property type="entry name" value="BTB/POZ_dom"/>
</dbReference>
<comment type="caution">
    <text evidence="3">The sequence shown here is derived from an EMBL/GenBank/DDBJ whole genome shotgun (WGS) entry which is preliminary data.</text>
</comment>
<dbReference type="CDD" id="cd00121">
    <property type="entry name" value="MATH"/>
    <property type="match status" value="1"/>
</dbReference>
<dbReference type="InterPro" id="IPR011333">
    <property type="entry name" value="SKP1/BTB/POZ_sf"/>
</dbReference>
<dbReference type="Pfam" id="PF00917">
    <property type="entry name" value="MATH"/>
    <property type="match status" value="1"/>
</dbReference>
<dbReference type="SUPFAM" id="SSF54695">
    <property type="entry name" value="POZ domain"/>
    <property type="match status" value="1"/>
</dbReference>
<dbReference type="Proteomes" id="UP000230233">
    <property type="component" value="Chromosome II"/>
</dbReference>
<dbReference type="OrthoDB" id="6359816at2759"/>
<keyword evidence="1" id="KW-0472">Membrane</keyword>
<dbReference type="STRING" id="1611254.A0A2G5VBI7"/>